<dbReference type="AlphaFoldDB" id="A0A834SMC6"/>
<gene>
    <name evidence="1" type="ORF">G2W53_038337</name>
</gene>
<comment type="caution">
    <text evidence="1">The sequence shown here is derived from an EMBL/GenBank/DDBJ whole genome shotgun (WGS) entry which is preliminary data.</text>
</comment>
<organism evidence="1 2">
    <name type="scientific">Senna tora</name>
    <dbReference type="NCBI Taxonomy" id="362788"/>
    <lineage>
        <taxon>Eukaryota</taxon>
        <taxon>Viridiplantae</taxon>
        <taxon>Streptophyta</taxon>
        <taxon>Embryophyta</taxon>
        <taxon>Tracheophyta</taxon>
        <taxon>Spermatophyta</taxon>
        <taxon>Magnoliopsida</taxon>
        <taxon>eudicotyledons</taxon>
        <taxon>Gunneridae</taxon>
        <taxon>Pentapetalae</taxon>
        <taxon>rosids</taxon>
        <taxon>fabids</taxon>
        <taxon>Fabales</taxon>
        <taxon>Fabaceae</taxon>
        <taxon>Caesalpinioideae</taxon>
        <taxon>Cassia clade</taxon>
        <taxon>Senna</taxon>
    </lineage>
</organism>
<dbReference type="EMBL" id="JAAIUW010000012">
    <property type="protein sequence ID" value="KAF7806176.1"/>
    <property type="molecule type" value="Genomic_DNA"/>
</dbReference>
<dbReference type="Proteomes" id="UP000634136">
    <property type="component" value="Unassembled WGS sequence"/>
</dbReference>
<proteinExistence type="predicted"/>
<name>A0A834SMC6_9FABA</name>
<accession>A0A834SMC6</accession>
<sequence>MGGGDESVRVDKTDRVWKD</sequence>
<evidence type="ECO:0000313" key="1">
    <source>
        <dbReference type="EMBL" id="KAF7806176.1"/>
    </source>
</evidence>
<keyword evidence="2" id="KW-1185">Reference proteome</keyword>
<reference evidence="1" key="1">
    <citation type="submission" date="2020-09" db="EMBL/GenBank/DDBJ databases">
        <title>Genome-Enabled Discovery of Anthraquinone Biosynthesis in Senna tora.</title>
        <authorList>
            <person name="Kang S.-H."/>
            <person name="Pandey R.P."/>
            <person name="Lee C.-M."/>
            <person name="Sim J.-S."/>
            <person name="Jeong J.-T."/>
            <person name="Choi B.-S."/>
            <person name="Jung M."/>
            <person name="Ginzburg D."/>
            <person name="Zhao K."/>
            <person name="Won S.Y."/>
            <person name="Oh T.-J."/>
            <person name="Yu Y."/>
            <person name="Kim N.-H."/>
            <person name="Lee O.R."/>
            <person name="Lee T.-H."/>
            <person name="Bashyal P."/>
            <person name="Kim T.-S."/>
            <person name="Lee W.-H."/>
            <person name="Kawkins C."/>
            <person name="Kim C.-K."/>
            <person name="Kim J.S."/>
            <person name="Ahn B.O."/>
            <person name="Rhee S.Y."/>
            <person name="Sohng J.K."/>
        </authorList>
    </citation>
    <scope>NUCLEOTIDE SEQUENCE</scope>
    <source>
        <tissue evidence="1">Leaf</tissue>
    </source>
</reference>
<protein>
    <submittedName>
        <fullName evidence="1">Uncharacterized protein</fullName>
    </submittedName>
</protein>
<evidence type="ECO:0000313" key="2">
    <source>
        <dbReference type="Proteomes" id="UP000634136"/>
    </source>
</evidence>